<dbReference type="RefSeq" id="YP_010064589.1">
    <property type="nucleotide sequence ID" value="NC_054892.1"/>
</dbReference>
<proteinExistence type="predicted"/>
<accession>A0A514DKS5</accession>
<dbReference type="EMBL" id="MN090155">
    <property type="protein sequence ID" value="QDH94223.1"/>
    <property type="molecule type" value="Genomic_DNA"/>
</dbReference>
<keyword evidence="2" id="KW-1185">Reference proteome</keyword>
<sequence length="70" mass="7890">MKIRITKVDIDRNDGSITLEQCGFKVGDIVEVDGFFRDGSYCVLAIRNTEEIRIGDNIGVNHDECEVVEE</sequence>
<name>A0A514DKS5_9CAUD</name>
<dbReference type="Proteomes" id="UP000315658">
    <property type="component" value="Segment"/>
</dbReference>
<dbReference type="GeneID" id="65053043"/>
<evidence type="ECO:0000313" key="2">
    <source>
        <dbReference type="Proteomes" id="UP000315658"/>
    </source>
</evidence>
<evidence type="ECO:0000313" key="1">
    <source>
        <dbReference type="EMBL" id="QDH94223.1"/>
    </source>
</evidence>
<protein>
    <submittedName>
        <fullName evidence="1">Uncharacterized protein</fullName>
    </submittedName>
</protein>
<dbReference type="KEGG" id="vg:65053043"/>
<organism evidence="1 2">
    <name type="scientific">Escherichia phage vB_EcoS_PHB17</name>
    <dbReference type="NCBI Taxonomy" id="2591407"/>
    <lineage>
        <taxon>Viruses</taxon>
        <taxon>Duplodnaviria</taxon>
        <taxon>Heunggongvirae</taxon>
        <taxon>Uroviricota</taxon>
        <taxon>Caudoviricetes</taxon>
        <taxon>Drexlerviridae</taxon>
        <taxon>Tempevirinae</taxon>
        <taxon>Baihuvirus</taxon>
        <taxon>Baihuvirus PHB17</taxon>
        <taxon>Changchunvirus PHB17</taxon>
    </lineage>
</organism>
<reference evidence="1 2" key="1">
    <citation type="submission" date="2019-06" db="EMBL/GenBank/DDBJ databases">
        <title>Complete genome sequence of the virus isoalte vB_EcoS_PHB17 infecting Shiga toxin-producing Escherichia.</title>
        <authorList>
            <person name="Chen Y."/>
            <person name="Qian P."/>
            <person name="Song J."/>
            <person name="Li X."/>
        </authorList>
    </citation>
    <scope>NUCLEOTIDE SEQUENCE [LARGE SCALE GENOMIC DNA]</scope>
</reference>